<feature type="domain" description="CobQ/CobB/MinD/ParA nucleotide binding" evidence="10">
    <location>
        <begin position="9"/>
        <end position="190"/>
    </location>
</feature>
<evidence type="ECO:0000256" key="2">
    <source>
        <dbReference type="ARBA" id="ARBA00004953"/>
    </source>
</evidence>
<dbReference type="PANTHER" id="PTHR43873:SF1">
    <property type="entry name" value="COBYRINATE A,C-DIAMIDE SYNTHASE"/>
    <property type="match status" value="1"/>
</dbReference>
<dbReference type="OrthoDB" id="9764035at2"/>
<dbReference type="PANTHER" id="PTHR43873">
    <property type="entry name" value="COBYRINATE A,C-DIAMIDE SYNTHASE"/>
    <property type="match status" value="1"/>
</dbReference>
<reference evidence="12 13" key="1">
    <citation type="submission" date="2019-07" db="EMBL/GenBank/DDBJ databases">
        <title>Complete genome sequence of Comamonas sp. NLF 7-7 isolated from livestock.</title>
        <authorList>
            <person name="Kim D.H."/>
            <person name="Kim J.G."/>
        </authorList>
    </citation>
    <scope>NUCLEOTIDE SEQUENCE [LARGE SCALE GENOMIC DNA]</scope>
    <source>
        <strain evidence="12 13">NLF 7-7</strain>
    </source>
</reference>
<dbReference type="InterPro" id="IPR002586">
    <property type="entry name" value="CobQ/CobB/MinD/ParA_Nub-bd_dom"/>
</dbReference>
<proteinExistence type="inferred from homology"/>
<evidence type="ECO:0000256" key="4">
    <source>
        <dbReference type="ARBA" id="ARBA00022573"/>
    </source>
</evidence>
<evidence type="ECO:0000313" key="12">
    <source>
        <dbReference type="EMBL" id="QEA13607.1"/>
    </source>
</evidence>
<name>A0A5B8S036_9BURK</name>
<dbReference type="Proteomes" id="UP000321199">
    <property type="component" value="Chromosome"/>
</dbReference>
<dbReference type="InterPro" id="IPR011698">
    <property type="entry name" value="GATase_3"/>
</dbReference>
<keyword evidence="7" id="KW-0067">ATP-binding</keyword>
<evidence type="ECO:0000256" key="6">
    <source>
        <dbReference type="ARBA" id="ARBA00022741"/>
    </source>
</evidence>
<accession>A0A5B8S036</accession>
<dbReference type="AlphaFoldDB" id="A0A5B8S036"/>
<dbReference type="KEGG" id="cof:FOZ74_11510"/>
<dbReference type="Pfam" id="PF07685">
    <property type="entry name" value="GATase_3"/>
    <property type="match status" value="1"/>
</dbReference>
<evidence type="ECO:0000256" key="3">
    <source>
        <dbReference type="ARBA" id="ARBA00006205"/>
    </source>
</evidence>
<protein>
    <submittedName>
        <fullName evidence="12">Cobyrinate a,c-diamide synthase</fullName>
    </submittedName>
</protein>
<dbReference type="InterPro" id="IPR004484">
    <property type="entry name" value="CbiA/CobB_synth"/>
</dbReference>
<dbReference type="Gene3D" id="3.40.50.300">
    <property type="entry name" value="P-loop containing nucleotide triphosphate hydrolases"/>
    <property type="match status" value="1"/>
</dbReference>
<keyword evidence="4" id="KW-0169">Cobalamin biosynthesis</keyword>
<comment type="similarity">
    <text evidence="3">Belongs to the CobB/CobQ family. CobQ subfamily.</text>
</comment>
<dbReference type="SUPFAM" id="SSF52317">
    <property type="entry name" value="Class I glutamine amidotransferase-like"/>
    <property type="match status" value="1"/>
</dbReference>
<dbReference type="GO" id="GO:0005524">
    <property type="term" value="F:ATP binding"/>
    <property type="evidence" value="ECO:0007669"/>
    <property type="project" value="UniProtKB-KW"/>
</dbReference>
<keyword evidence="8" id="KW-0460">Magnesium</keyword>
<feature type="domain" description="CobB/CobQ-like glutamine amidotransferase" evidence="11">
    <location>
        <begin position="253"/>
        <end position="441"/>
    </location>
</feature>
<comment type="pathway">
    <text evidence="2">Cofactor biosynthesis; adenosylcobalamin biosynthesis.</text>
</comment>
<comment type="cofactor">
    <cofactor evidence="1">
        <name>Mg(2+)</name>
        <dbReference type="ChEBI" id="CHEBI:18420"/>
    </cofactor>
</comment>
<dbReference type="NCBIfam" id="NF002204">
    <property type="entry name" value="PRK01077.1"/>
    <property type="match status" value="1"/>
</dbReference>
<dbReference type="RefSeq" id="WP_146913197.1">
    <property type="nucleotide sequence ID" value="NZ_CP042344.1"/>
</dbReference>
<keyword evidence="9" id="KW-0315">Glutamine amidotransferase</keyword>
<dbReference type="Gene3D" id="3.40.50.880">
    <property type="match status" value="1"/>
</dbReference>
<keyword evidence="5" id="KW-0436">Ligase</keyword>
<evidence type="ECO:0000256" key="8">
    <source>
        <dbReference type="ARBA" id="ARBA00022842"/>
    </source>
</evidence>
<evidence type="ECO:0000259" key="10">
    <source>
        <dbReference type="Pfam" id="PF01656"/>
    </source>
</evidence>
<dbReference type="PROSITE" id="PS51274">
    <property type="entry name" value="GATASE_COBBQ"/>
    <property type="match status" value="1"/>
</dbReference>
<evidence type="ECO:0000256" key="9">
    <source>
        <dbReference type="ARBA" id="ARBA00022962"/>
    </source>
</evidence>
<dbReference type="InterPro" id="IPR027417">
    <property type="entry name" value="P-loop_NTPase"/>
</dbReference>
<gene>
    <name evidence="12" type="ORF">FOZ74_11510</name>
</gene>
<evidence type="ECO:0000259" key="11">
    <source>
        <dbReference type="Pfam" id="PF07685"/>
    </source>
</evidence>
<dbReference type="SUPFAM" id="SSF52540">
    <property type="entry name" value="P-loop containing nucleoside triphosphate hydrolases"/>
    <property type="match status" value="1"/>
</dbReference>
<dbReference type="GO" id="GO:0009236">
    <property type="term" value="P:cobalamin biosynthetic process"/>
    <property type="evidence" value="ECO:0007669"/>
    <property type="project" value="UniProtKB-KW"/>
</dbReference>
<dbReference type="InterPro" id="IPR029062">
    <property type="entry name" value="Class_I_gatase-like"/>
</dbReference>
<keyword evidence="6" id="KW-0547">Nucleotide-binding</keyword>
<organism evidence="12 13">
    <name type="scientific">Comamonas flocculans</name>
    <dbReference type="NCBI Taxonomy" id="2597701"/>
    <lineage>
        <taxon>Bacteria</taxon>
        <taxon>Pseudomonadati</taxon>
        <taxon>Pseudomonadota</taxon>
        <taxon>Betaproteobacteria</taxon>
        <taxon>Burkholderiales</taxon>
        <taxon>Comamonadaceae</taxon>
        <taxon>Comamonas</taxon>
    </lineage>
</organism>
<evidence type="ECO:0000256" key="7">
    <source>
        <dbReference type="ARBA" id="ARBA00022840"/>
    </source>
</evidence>
<evidence type="ECO:0000256" key="1">
    <source>
        <dbReference type="ARBA" id="ARBA00001946"/>
    </source>
</evidence>
<keyword evidence="13" id="KW-1185">Reference proteome</keyword>
<dbReference type="Pfam" id="PF01656">
    <property type="entry name" value="CbiA"/>
    <property type="match status" value="1"/>
</dbReference>
<dbReference type="GO" id="GO:0042242">
    <property type="term" value="F:cobyrinic acid a,c-diamide synthase activity"/>
    <property type="evidence" value="ECO:0007669"/>
    <property type="project" value="InterPro"/>
</dbReference>
<evidence type="ECO:0000256" key="5">
    <source>
        <dbReference type="ARBA" id="ARBA00022598"/>
    </source>
</evidence>
<dbReference type="EMBL" id="CP042344">
    <property type="protein sequence ID" value="QEA13607.1"/>
    <property type="molecule type" value="Genomic_DNA"/>
</dbReference>
<sequence>MVATCAALLVAAPASGQGKTTVVAALARLLARRGLAVRVFKSGPDFLDPFWHELASGQPVDNLDGWMGGEADVRLRLHAAARQAQVLLVEGVMGLHDGSPSSADLARRCGLPVLAVVQAGAMAQTLGAVAHGLRHYREAELGPLPWAGVLANGVASEGHARLLREALAPGDTWLGALPRSEAMQLPERHLGLVAARELGRDAALARLDAAADALAETPLGRLSPQDWRARWQVDFALPVDAPPAPQPLLAGRTVAVARDAAFSFIYPANVQALKALGARLVFFSPLAGEALPACDALWLPGGYPELHAPALAARTDLAGQLREHANAGKPIWAEGGGLLALGEALVTRDGQAWPMWGLLPVRAQMQPRLSGLGMQTWEGARAGSGLRGHAFHFARLQTALVPLAQTRPAPGSVREQGEAIHAAPGWPAVRGSFFHPWFASDPVATVALFTEAREPGARP</sequence>
<evidence type="ECO:0000313" key="13">
    <source>
        <dbReference type="Proteomes" id="UP000321199"/>
    </source>
</evidence>